<evidence type="ECO:0000313" key="2">
    <source>
        <dbReference type="Proteomes" id="UP000774804"/>
    </source>
</evidence>
<reference evidence="1" key="1">
    <citation type="submission" date="2018-10" db="EMBL/GenBank/DDBJ databases">
        <title>Effector identification in a new, highly contiguous assembly of the strawberry crown rot pathogen Phytophthora cactorum.</title>
        <authorList>
            <person name="Armitage A.D."/>
            <person name="Nellist C.F."/>
            <person name="Bates H."/>
            <person name="Vickerstaff R.J."/>
            <person name="Harrison R.J."/>
        </authorList>
    </citation>
    <scope>NUCLEOTIDE SEQUENCE</scope>
    <source>
        <strain evidence="1">4032</strain>
    </source>
</reference>
<protein>
    <submittedName>
        <fullName evidence="1">Uncharacterized protein</fullName>
    </submittedName>
</protein>
<accession>A0A8T1AV74</accession>
<comment type="caution">
    <text evidence="1">The sequence shown here is derived from an EMBL/GenBank/DDBJ whole genome shotgun (WGS) entry which is preliminary data.</text>
</comment>
<dbReference type="Proteomes" id="UP000774804">
    <property type="component" value="Unassembled WGS sequence"/>
</dbReference>
<proteinExistence type="predicted"/>
<gene>
    <name evidence="1" type="ORF">PC115_g20304</name>
</gene>
<dbReference type="EMBL" id="RCMI01001262">
    <property type="protein sequence ID" value="KAG2887521.1"/>
    <property type="molecule type" value="Genomic_DNA"/>
</dbReference>
<sequence>MQDHTHQLCDSLQKMFAGKDRVAVKQVRLPCPHALLSGFVDVKLSPTMEEEGVNMQLPPQLHYRLSIKSGEPLTPCRDRLPGNDFAFVVADISYLSPQSPILLAKSMKGIMHSAVITTSNCALGGLEPFGITWGFSGVADHLHPHRDPLLVFGGRKSCYRLPRRTCCCVVRGEDGVSVAEAGVGRLEPVQNGLASNM</sequence>
<name>A0A8T1AV74_9STRA</name>
<dbReference type="AlphaFoldDB" id="A0A8T1AV74"/>
<evidence type="ECO:0000313" key="1">
    <source>
        <dbReference type="EMBL" id="KAG2887521.1"/>
    </source>
</evidence>
<organism evidence="1 2">
    <name type="scientific">Phytophthora cactorum</name>
    <dbReference type="NCBI Taxonomy" id="29920"/>
    <lineage>
        <taxon>Eukaryota</taxon>
        <taxon>Sar</taxon>
        <taxon>Stramenopiles</taxon>
        <taxon>Oomycota</taxon>
        <taxon>Peronosporomycetes</taxon>
        <taxon>Peronosporales</taxon>
        <taxon>Peronosporaceae</taxon>
        <taxon>Phytophthora</taxon>
    </lineage>
</organism>